<evidence type="ECO:0000313" key="10">
    <source>
        <dbReference type="Proteomes" id="UP001159428"/>
    </source>
</evidence>
<dbReference type="Pfam" id="PF02487">
    <property type="entry name" value="CLN3"/>
    <property type="match status" value="1"/>
</dbReference>
<feature type="transmembrane region" description="Helical" evidence="7">
    <location>
        <begin position="280"/>
        <end position="306"/>
    </location>
</feature>
<evidence type="ECO:0000313" key="9">
    <source>
        <dbReference type="EMBL" id="CAH3104497.1"/>
    </source>
</evidence>
<organism evidence="9 10">
    <name type="scientific">Pocillopora meandrina</name>
    <dbReference type="NCBI Taxonomy" id="46732"/>
    <lineage>
        <taxon>Eukaryota</taxon>
        <taxon>Metazoa</taxon>
        <taxon>Cnidaria</taxon>
        <taxon>Anthozoa</taxon>
        <taxon>Hexacorallia</taxon>
        <taxon>Scleractinia</taxon>
        <taxon>Astrocoeniina</taxon>
        <taxon>Pocilloporidae</taxon>
        <taxon>Pocillopora</taxon>
    </lineage>
</organism>
<evidence type="ECO:0000256" key="3">
    <source>
        <dbReference type="ARBA" id="ARBA00022448"/>
    </source>
</evidence>
<dbReference type="AlphaFoldDB" id="A0AAU9W7M0"/>
<sequence length="476" mass="52490">MDKTPVEAEYTSGDEASDDDEPHKDDVDEEGFTRLDHITICVSFSGLAMLLHSFFSVVISGSQDILGGTFIPTTTILASHVTTMVIITSILPWYMQKIPYLWRTLIIFAAMASGTVLIILVDNVYVKIIGVSLNALAHGLGEISFLALSAFYGKFSLTSFAAGSGAGILLGPIYYTGNLSLSPCARSWLFNELSLNFLLPGMTSWFCVSPQISLTIIAPATLLILLFYYILDKDRIKPYALLEKYNKLKTADSECSDDYLTKEHFGHLSWGEKCTGACQILPLMIALCSAYIAQYITIHAVFTTIAFEDAPFAPRDHFVYYVLVNGIGEFLFRSYLSAIAWFKPVLIPRFVVKHTWIFSLLLLAFMSLSVCASYYRIFDSVWSVLLICFIIGSLSGFVFANTVCAVPLIVEPKYREFCLGLVTIGESAGVLFASLAGLAVEPILRKHCSHIASKTALCYTRPTTNKWSASTCSIKG</sequence>
<dbReference type="GO" id="GO:0012505">
    <property type="term" value="C:endomembrane system"/>
    <property type="evidence" value="ECO:0007669"/>
    <property type="project" value="UniProtKB-SubCell"/>
</dbReference>
<feature type="transmembrane region" description="Helical" evidence="7">
    <location>
        <begin position="354"/>
        <end position="375"/>
    </location>
</feature>
<dbReference type="GO" id="GO:0051453">
    <property type="term" value="P:regulation of intracellular pH"/>
    <property type="evidence" value="ECO:0007669"/>
    <property type="project" value="TreeGrafter"/>
</dbReference>
<dbReference type="PANTHER" id="PTHR10981">
    <property type="entry name" value="BATTENIN"/>
    <property type="match status" value="1"/>
</dbReference>
<proteinExistence type="inferred from homology"/>
<evidence type="ECO:0000256" key="7">
    <source>
        <dbReference type="RuleBase" id="RU361113"/>
    </source>
</evidence>
<dbReference type="InterPro" id="IPR036259">
    <property type="entry name" value="MFS_trans_sf"/>
</dbReference>
<dbReference type="GO" id="GO:0005765">
    <property type="term" value="C:lysosomal membrane"/>
    <property type="evidence" value="ECO:0007669"/>
    <property type="project" value="UniProtKB-SubCell"/>
</dbReference>
<feature type="transmembrane region" description="Helical" evidence="7">
    <location>
        <begin position="318"/>
        <end position="342"/>
    </location>
</feature>
<dbReference type="InterPro" id="IPR003492">
    <property type="entry name" value="Battenin_disease_Cln3"/>
</dbReference>
<gene>
    <name evidence="9" type="ORF">PMEA_00034761</name>
</gene>
<evidence type="ECO:0000256" key="2">
    <source>
        <dbReference type="ARBA" id="ARBA00007467"/>
    </source>
</evidence>
<keyword evidence="10" id="KW-1185">Reference proteome</keyword>
<feature type="transmembrane region" description="Helical" evidence="7">
    <location>
        <begin position="417"/>
        <end position="440"/>
    </location>
</feature>
<evidence type="ECO:0000256" key="8">
    <source>
        <dbReference type="SAM" id="MobiDB-lite"/>
    </source>
</evidence>
<feature type="transmembrane region" description="Helical" evidence="7">
    <location>
        <begin position="381"/>
        <end position="410"/>
    </location>
</feature>
<reference evidence="9 10" key="1">
    <citation type="submission" date="2022-05" db="EMBL/GenBank/DDBJ databases">
        <authorList>
            <consortium name="Genoscope - CEA"/>
            <person name="William W."/>
        </authorList>
    </citation>
    <scope>NUCLEOTIDE SEQUENCE [LARGE SCALE GENOMIC DNA]</scope>
</reference>
<keyword evidence="6 7" id="KW-0472">Membrane</keyword>
<feature type="transmembrane region" description="Helical" evidence="7">
    <location>
        <begin position="157"/>
        <end position="176"/>
    </location>
</feature>
<dbReference type="Proteomes" id="UP001159428">
    <property type="component" value="Unassembled WGS sequence"/>
</dbReference>
<keyword evidence="4 7" id="KW-0812">Transmembrane</keyword>
<dbReference type="EMBL" id="CALNXJ010000009">
    <property type="protein sequence ID" value="CAH3104497.1"/>
    <property type="molecule type" value="Genomic_DNA"/>
</dbReference>
<name>A0AAU9W7M0_9CNID</name>
<keyword evidence="3" id="KW-0813">Transport</keyword>
<accession>A0AAU9W7M0</accession>
<comment type="similarity">
    <text evidence="2 7">Belongs to the battenin family.</text>
</comment>
<feature type="transmembrane region" description="Helical" evidence="7">
    <location>
        <begin position="128"/>
        <end position="151"/>
    </location>
</feature>
<evidence type="ECO:0000256" key="4">
    <source>
        <dbReference type="ARBA" id="ARBA00022692"/>
    </source>
</evidence>
<dbReference type="PRINTS" id="PR01315">
    <property type="entry name" value="BATTENIN"/>
</dbReference>
<keyword evidence="5 7" id="KW-1133">Transmembrane helix</keyword>
<feature type="region of interest" description="Disordered" evidence="8">
    <location>
        <begin position="1"/>
        <end position="28"/>
    </location>
</feature>
<feature type="transmembrane region" description="Helical" evidence="7">
    <location>
        <begin position="70"/>
        <end position="94"/>
    </location>
</feature>
<dbReference type="PANTHER" id="PTHR10981:SF0">
    <property type="entry name" value="BATTENIN"/>
    <property type="match status" value="1"/>
</dbReference>
<protein>
    <recommendedName>
        <fullName evidence="7">Battenin</fullName>
    </recommendedName>
</protein>
<feature type="transmembrane region" description="Helical" evidence="7">
    <location>
        <begin position="37"/>
        <end position="58"/>
    </location>
</feature>
<evidence type="ECO:0000256" key="6">
    <source>
        <dbReference type="ARBA" id="ARBA00023136"/>
    </source>
</evidence>
<feature type="transmembrane region" description="Helical" evidence="7">
    <location>
        <begin position="100"/>
        <end position="121"/>
    </location>
</feature>
<keyword evidence="7" id="KW-0458">Lysosome</keyword>
<feature type="transmembrane region" description="Helical" evidence="7">
    <location>
        <begin position="212"/>
        <end position="231"/>
    </location>
</feature>
<evidence type="ECO:0000256" key="5">
    <source>
        <dbReference type="ARBA" id="ARBA00022989"/>
    </source>
</evidence>
<evidence type="ECO:0000256" key="1">
    <source>
        <dbReference type="ARBA" id="ARBA00004127"/>
    </source>
</evidence>
<dbReference type="SUPFAM" id="SSF103473">
    <property type="entry name" value="MFS general substrate transporter"/>
    <property type="match status" value="1"/>
</dbReference>
<comment type="caution">
    <text evidence="9">The sequence shown here is derived from an EMBL/GenBank/DDBJ whole genome shotgun (WGS) entry which is preliminary data.</text>
</comment>
<comment type="subcellular location">
    <subcellularLocation>
        <location evidence="1">Endomembrane system</location>
        <topology evidence="1">Multi-pass membrane protein</topology>
    </subcellularLocation>
    <subcellularLocation>
        <location evidence="7">Lysosome membrane</location>
        <topology evidence="7">Multi-pass membrane protein</topology>
    </subcellularLocation>
</comment>